<gene>
    <name evidence="2" type="ORF">GCM10023094_03720</name>
</gene>
<comment type="caution">
    <text evidence="2">The sequence shown here is derived from an EMBL/GenBank/DDBJ whole genome shotgun (WGS) entry which is preliminary data.</text>
</comment>
<name>A0ABP8NW12_9NOCA</name>
<feature type="region of interest" description="Disordered" evidence="1">
    <location>
        <begin position="20"/>
        <end position="46"/>
    </location>
</feature>
<evidence type="ECO:0000256" key="1">
    <source>
        <dbReference type="SAM" id="MobiDB-lite"/>
    </source>
</evidence>
<evidence type="ECO:0000313" key="3">
    <source>
        <dbReference type="Proteomes" id="UP001501183"/>
    </source>
</evidence>
<reference evidence="3" key="1">
    <citation type="journal article" date="2019" name="Int. J. Syst. Evol. Microbiol.">
        <title>The Global Catalogue of Microorganisms (GCM) 10K type strain sequencing project: providing services to taxonomists for standard genome sequencing and annotation.</title>
        <authorList>
            <consortium name="The Broad Institute Genomics Platform"/>
            <consortium name="The Broad Institute Genome Sequencing Center for Infectious Disease"/>
            <person name="Wu L."/>
            <person name="Ma J."/>
        </authorList>
    </citation>
    <scope>NUCLEOTIDE SEQUENCE [LARGE SCALE GENOMIC DNA]</scope>
    <source>
        <strain evidence="3">JCM 32206</strain>
    </source>
</reference>
<organism evidence="2 3">
    <name type="scientific">Rhodococcus olei</name>
    <dbReference type="NCBI Taxonomy" id="2161675"/>
    <lineage>
        <taxon>Bacteria</taxon>
        <taxon>Bacillati</taxon>
        <taxon>Actinomycetota</taxon>
        <taxon>Actinomycetes</taxon>
        <taxon>Mycobacteriales</taxon>
        <taxon>Nocardiaceae</taxon>
        <taxon>Rhodococcus</taxon>
    </lineage>
</organism>
<dbReference type="Proteomes" id="UP001501183">
    <property type="component" value="Unassembled WGS sequence"/>
</dbReference>
<dbReference type="EMBL" id="BAABFB010000012">
    <property type="protein sequence ID" value="GAA4472048.1"/>
    <property type="molecule type" value="Genomic_DNA"/>
</dbReference>
<proteinExistence type="predicted"/>
<keyword evidence="3" id="KW-1185">Reference proteome</keyword>
<accession>A0ABP8NW12</accession>
<protein>
    <submittedName>
        <fullName evidence="2">Uncharacterized protein</fullName>
    </submittedName>
</protein>
<evidence type="ECO:0000313" key="2">
    <source>
        <dbReference type="EMBL" id="GAA4472048.1"/>
    </source>
</evidence>
<sequence>MKIAIAELAGVDPRHEIERARRAGMSTSHTAVTEADGGPVRGRRRHGTAAVAPGWESAARDCPFRVELAWVALAV</sequence>